<accession>A0AA43RM45</accession>
<feature type="transmembrane region" description="Helical" evidence="1">
    <location>
        <begin position="12"/>
        <end position="32"/>
    </location>
</feature>
<evidence type="ECO:0000256" key="1">
    <source>
        <dbReference type="SAM" id="Phobius"/>
    </source>
</evidence>
<keyword evidence="1" id="KW-0472">Membrane</keyword>
<organism evidence="2 3">
    <name type="scientific">Atopococcus tabaci</name>
    <dbReference type="NCBI Taxonomy" id="269774"/>
    <lineage>
        <taxon>Bacteria</taxon>
        <taxon>Bacillati</taxon>
        <taxon>Bacillota</taxon>
        <taxon>Bacilli</taxon>
        <taxon>Lactobacillales</taxon>
        <taxon>Carnobacteriaceae</taxon>
        <taxon>Atopococcus</taxon>
    </lineage>
</organism>
<gene>
    <name evidence="2" type="ORF">Q4F26_00695</name>
</gene>
<dbReference type="AlphaFoldDB" id="A0AA43RM45"/>
<reference evidence="2" key="1">
    <citation type="submission" date="2023-07" db="EMBL/GenBank/DDBJ databases">
        <title>Between Cages and Wild: Unraveling the Impact of Captivity on Animal Microbiomes and Antimicrobial Resistance.</title>
        <authorList>
            <person name="Schmartz G.P."/>
            <person name="Rehner J."/>
            <person name="Schuff M.J."/>
            <person name="Becker S.L."/>
            <person name="Kravczyk M."/>
            <person name="Gurevich A."/>
            <person name="Francke R."/>
            <person name="Mueller R."/>
            <person name="Keller V."/>
            <person name="Keller A."/>
        </authorList>
    </citation>
    <scope>NUCLEOTIDE SEQUENCE</scope>
    <source>
        <strain evidence="2">S39M_St_73</strain>
    </source>
</reference>
<keyword evidence="1" id="KW-0812">Transmembrane</keyword>
<dbReference type="Proteomes" id="UP001171751">
    <property type="component" value="Unassembled WGS sequence"/>
</dbReference>
<sequence>MPKNNQPGKINIWKWLFISLLVLLIIFVFWFISLFQTSSEVPRPDQGGRTARYQDPYQLKMALDTQEVERLVNDYVATLEMEDLTLQIDFQDRLEIHARYNLLNREWPFTIYLLPQVTEEGNVILEVDDFRMGELPIPESWLIKILNTSMDWPSWIVLDEAAQTIDLYFNQQIFADQFQVEVTQVDLENERVTFDFLISSDVFQEELEE</sequence>
<evidence type="ECO:0000313" key="3">
    <source>
        <dbReference type="Proteomes" id="UP001171751"/>
    </source>
</evidence>
<dbReference type="EMBL" id="JAUNQW010000002">
    <property type="protein sequence ID" value="MDO5456838.1"/>
    <property type="molecule type" value="Genomic_DNA"/>
</dbReference>
<dbReference type="InterPro" id="IPR018672">
    <property type="entry name" value="DUF2140"/>
</dbReference>
<protein>
    <submittedName>
        <fullName evidence="2">DUF2140 family protein</fullName>
    </submittedName>
</protein>
<proteinExistence type="predicted"/>
<dbReference type="Pfam" id="PF09911">
    <property type="entry name" value="DUF2140"/>
    <property type="match status" value="1"/>
</dbReference>
<name>A0AA43RM45_9LACT</name>
<keyword evidence="3" id="KW-1185">Reference proteome</keyword>
<keyword evidence="1" id="KW-1133">Transmembrane helix</keyword>
<comment type="caution">
    <text evidence="2">The sequence shown here is derived from an EMBL/GenBank/DDBJ whole genome shotgun (WGS) entry which is preliminary data.</text>
</comment>
<evidence type="ECO:0000313" key="2">
    <source>
        <dbReference type="EMBL" id="MDO5456838.1"/>
    </source>
</evidence>